<organism evidence="1 2">
    <name type="scientific">Rhizoctonia solani</name>
    <dbReference type="NCBI Taxonomy" id="456999"/>
    <lineage>
        <taxon>Eukaryota</taxon>
        <taxon>Fungi</taxon>
        <taxon>Dikarya</taxon>
        <taxon>Basidiomycota</taxon>
        <taxon>Agaricomycotina</taxon>
        <taxon>Agaricomycetes</taxon>
        <taxon>Cantharellales</taxon>
        <taxon>Ceratobasidiaceae</taxon>
        <taxon>Rhizoctonia</taxon>
    </lineage>
</organism>
<proteinExistence type="predicted"/>
<accession>A0A8H7I669</accession>
<comment type="caution">
    <text evidence="1">The sequence shown here is derived from an EMBL/GenBank/DDBJ whole genome shotgun (WGS) entry which is preliminary data.</text>
</comment>
<evidence type="ECO:0000313" key="1">
    <source>
        <dbReference type="EMBL" id="KAF8751745.1"/>
    </source>
</evidence>
<evidence type="ECO:0000313" key="2">
    <source>
        <dbReference type="Proteomes" id="UP000614334"/>
    </source>
</evidence>
<sequence length="212" mass="23957">MVYLNSRIRRECNIRVVLSPYQQEHSTIALIVHLKNVLRLPFLNPGQYITNLNNLSSESIAIDEGVARAVREAREFSNKYSSNFSHAAQLKDTLEQFEPYVRITGFDSVFLNLINDVGSQQDAQDVIAEFQSFSSEERPTSKYQLGSTPGPKKAFEEIESLAERESKHVSDVLQDSNDWHKAIAELKKDLPNVQNGVKKIADALEKYATKLG</sequence>
<protein>
    <submittedName>
        <fullName evidence="1">Uncharacterized protein</fullName>
    </submittedName>
</protein>
<name>A0A8H7I669_9AGAM</name>
<gene>
    <name evidence="1" type="ORF">RHS01_08611</name>
</gene>
<dbReference type="AlphaFoldDB" id="A0A8H7I669"/>
<dbReference type="EMBL" id="JACYCF010000017">
    <property type="protein sequence ID" value="KAF8751745.1"/>
    <property type="molecule type" value="Genomic_DNA"/>
</dbReference>
<dbReference type="Proteomes" id="UP000614334">
    <property type="component" value="Unassembled WGS sequence"/>
</dbReference>
<reference evidence="1" key="1">
    <citation type="submission" date="2020-09" db="EMBL/GenBank/DDBJ databases">
        <title>Comparative genome analyses of four rice-infecting Rhizoctonia solani isolates reveal extensive enrichment of homogalacturonan modification genes.</title>
        <authorList>
            <person name="Lee D.-Y."/>
            <person name="Jeon J."/>
            <person name="Kim K.-T."/>
            <person name="Cheong K."/>
            <person name="Song H."/>
            <person name="Choi G."/>
            <person name="Ko J."/>
            <person name="Opiyo S.O."/>
            <person name="Zuo S."/>
            <person name="Madhav S."/>
            <person name="Lee Y.-H."/>
            <person name="Wang G.-L."/>
        </authorList>
    </citation>
    <scope>NUCLEOTIDE SEQUENCE</scope>
    <source>
        <strain evidence="1">AG1-IA B2</strain>
    </source>
</reference>